<dbReference type="Gene3D" id="2.60.200.20">
    <property type="match status" value="1"/>
</dbReference>
<dbReference type="InterPro" id="IPR008984">
    <property type="entry name" value="SMAD_FHA_dom_sf"/>
</dbReference>
<protein>
    <submittedName>
        <fullName evidence="2">FHA domain-containing protein</fullName>
    </submittedName>
</protein>
<dbReference type="SUPFAM" id="SSF49879">
    <property type="entry name" value="SMAD/FHA domain"/>
    <property type="match status" value="1"/>
</dbReference>
<proteinExistence type="predicted"/>
<evidence type="ECO:0000313" key="2">
    <source>
        <dbReference type="EMBL" id="MBZ2207471.1"/>
    </source>
</evidence>
<sequence>MKKCSDPAHPYCTQWVLPGERACSSGHPQPLAALADDELPPGPPPRPHIHISGFDPRASGGRQTIKVELRGMPEDAPAAITMALASALFPGGVSRHTFERNLQGHWRPQFVEFSARDKEHGQYRVEAELRCSHGKQVRRRWVCTLIILVPRPDASLTEIHQTFLATHKNVSVTADDGSIARVSAQAGGGRLDIGVNARNASIARLDLDARDGKVAVGFSSIAWDEDLIEIEVPEQPDTPATHPHPATSGEIVASEGNADTPRHVRLFAAAEFVLGRDDPHDGVAQVRLAHYGAGQRDTGGLTRRLSARHAIIRRSGAGFEIEDISRYGLLVDGAWPGKHQPMPLRLGTRIEMTASVRGIVQLVVSALLPTGIVLHREDQGAQDECFVLLAPGQHPGHDHGPVQSLPRAARLPLLFHHNHGFWRFNPATGSQEAIVPVSIPANTI</sequence>
<reference evidence="2 3" key="2">
    <citation type="submission" date="2021-08" db="EMBL/GenBank/DDBJ databases">
        <title>Massilia sp. R798.</title>
        <authorList>
            <person name="Baek J.H."/>
            <person name="Jung H.S."/>
            <person name="Kim K.R."/>
            <person name="Jeon C.O."/>
        </authorList>
    </citation>
    <scope>NUCLEOTIDE SEQUENCE [LARGE SCALE GENOMIC DNA]</scope>
    <source>
        <strain evidence="2 3">R798</strain>
    </source>
</reference>
<name>A0ABS7SMR5_9BURK</name>
<organism evidence="2 3">
    <name type="scientific">Massilia soli</name>
    <dbReference type="NCBI Taxonomy" id="2792854"/>
    <lineage>
        <taxon>Bacteria</taxon>
        <taxon>Pseudomonadati</taxon>
        <taxon>Pseudomonadota</taxon>
        <taxon>Betaproteobacteria</taxon>
        <taxon>Burkholderiales</taxon>
        <taxon>Oxalobacteraceae</taxon>
        <taxon>Telluria group</taxon>
        <taxon>Massilia</taxon>
    </lineage>
</organism>
<gene>
    <name evidence="2" type="ORF">I4X03_009390</name>
</gene>
<comment type="caution">
    <text evidence="2">The sequence shown here is derived from an EMBL/GenBank/DDBJ whole genome shotgun (WGS) entry which is preliminary data.</text>
</comment>
<dbReference type="RefSeq" id="WP_223467959.1">
    <property type="nucleotide sequence ID" value="NZ_JAFBIL020000003.1"/>
</dbReference>
<dbReference type="PROSITE" id="PS50006">
    <property type="entry name" value="FHA_DOMAIN"/>
    <property type="match status" value="1"/>
</dbReference>
<feature type="domain" description="FHA" evidence="1">
    <location>
        <begin position="272"/>
        <end position="336"/>
    </location>
</feature>
<reference evidence="2 3" key="1">
    <citation type="submission" date="2021-01" db="EMBL/GenBank/DDBJ databases">
        <authorList>
            <person name="Ruan W."/>
            <person name="Khan S.A."/>
            <person name="Jeon C.O."/>
        </authorList>
    </citation>
    <scope>NUCLEOTIDE SEQUENCE [LARGE SCALE GENOMIC DNA]</scope>
    <source>
        <strain evidence="2 3">R798</strain>
    </source>
</reference>
<dbReference type="EMBL" id="JAFBIL020000003">
    <property type="protein sequence ID" value="MBZ2207471.1"/>
    <property type="molecule type" value="Genomic_DNA"/>
</dbReference>
<dbReference type="CDD" id="cd00060">
    <property type="entry name" value="FHA"/>
    <property type="match status" value="1"/>
</dbReference>
<evidence type="ECO:0000313" key="3">
    <source>
        <dbReference type="Proteomes" id="UP000809349"/>
    </source>
</evidence>
<accession>A0ABS7SMR5</accession>
<keyword evidence="3" id="KW-1185">Reference proteome</keyword>
<dbReference type="Proteomes" id="UP000809349">
    <property type="component" value="Unassembled WGS sequence"/>
</dbReference>
<dbReference type="InterPro" id="IPR000253">
    <property type="entry name" value="FHA_dom"/>
</dbReference>
<evidence type="ECO:0000259" key="1">
    <source>
        <dbReference type="PROSITE" id="PS50006"/>
    </source>
</evidence>